<dbReference type="Proteomes" id="UP000389128">
    <property type="component" value="Unassembled WGS sequence"/>
</dbReference>
<protein>
    <submittedName>
        <fullName evidence="1">Uncharacterized protein</fullName>
    </submittedName>
</protein>
<proteinExistence type="predicted"/>
<evidence type="ECO:0000313" key="2">
    <source>
        <dbReference type="Proteomes" id="UP000389128"/>
    </source>
</evidence>
<dbReference type="RefSeq" id="WP_148581086.1">
    <property type="nucleotide sequence ID" value="NZ_SDKK01000027.1"/>
</dbReference>
<accession>A0A6C2CJP7</accession>
<gene>
    <name evidence="1" type="ORF">ETQ85_21305</name>
</gene>
<name>A0A6C2CJP7_9RHOO</name>
<dbReference type="EMBL" id="SDKK01000027">
    <property type="protein sequence ID" value="TYC53475.1"/>
    <property type="molecule type" value="Genomic_DNA"/>
</dbReference>
<comment type="caution">
    <text evidence="1">The sequence shown here is derived from an EMBL/GenBank/DDBJ whole genome shotgun (WGS) entry which is preliminary data.</text>
</comment>
<evidence type="ECO:0000313" key="1">
    <source>
        <dbReference type="EMBL" id="TYC53475.1"/>
    </source>
</evidence>
<reference evidence="1 2" key="1">
    <citation type="submission" date="2019-01" db="EMBL/GenBank/DDBJ databases">
        <title>Zoogloea oleivorans genome sequencing and assembly.</title>
        <authorList>
            <person name="Tancsics A."/>
            <person name="Farkas M."/>
            <person name="Kriszt B."/>
            <person name="Maroti G."/>
            <person name="Horvath B."/>
        </authorList>
    </citation>
    <scope>NUCLEOTIDE SEQUENCE [LARGE SCALE GENOMIC DNA]</scope>
    <source>
        <strain evidence="1 2">Buc</strain>
    </source>
</reference>
<keyword evidence="2" id="KW-1185">Reference proteome</keyword>
<sequence>MNKPMEACQVQKPGMACRQVAAVIRDYLIAHPSAADSDQGIADWWLAGSGLQVSLDDVRQALELLASRQIVEKQMLADGRLIYRAAHRSGRPPH</sequence>
<organism evidence="1 2">
    <name type="scientific">Zoogloea oleivorans</name>
    <dbReference type="NCBI Taxonomy" id="1552750"/>
    <lineage>
        <taxon>Bacteria</taxon>
        <taxon>Pseudomonadati</taxon>
        <taxon>Pseudomonadota</taxon>
        <taxon>Betaproteobacteria</taxon>
        <taxon>Rhodocyclales</taxon>
        <taxon>Zoogloeaceae</taxon>
        <taxon>Zoogloea</taxon>
    </lineage>
</organism>
<dbReference type="OrthoDB" id="9794260at2"/>
<dbReference type="AlphaFoldDB" id="A0A6C2CJP7"/>